<feature type="transmembrane region" description="Helical" evidence="17">
    <location>
        <begin position="249"/>
        <end position="269"/>
    </location>
</feature>
<feature type="transmembrane region" description="Helical" evidence="17">
    <location>
        <begin position="358"/>
        <end position="377"/>
    </location>
</feature>
<dbReference type="InterPro" id="IPR048307">
    <property type="entry name" value="STT3_N"/>
</dbReference>
<feature type="transmembrane region" description="Helical" evidence="17">
    <location>
        <begin position="183"/>
        <end position="202"/>
    </location>
</feature>
<feature type="compositionally biased region" description="Polar residues" evidence="16">
    <location>
        <begin position="22"/>
        <end position="37"/>
    </location>
</feature>
<evidence type="ECO:0000256" key="1">
    <source>
        <dbReference type="ARBA" id="ARBA00001936"/>
    </source>
</evidence>
<evidence type="ECO:0000256" key="7">
    <source>
        <dbReference type="ARBA" id="ARBA00022676"/>
    </source>
</evidence>
<evidence type="ECO:0000256" key="14">
    <source>
        <dbReference type="ARBA" id="ARBA00023211"/>
    </source>
</evidence>
<dbReference type="Proteomes" id="UP001141327">
    <property type="component" value="Unassembled WGS sequence"/>
</dbReference>
<comment type="pathway">
    <text evidence="4">Protein modification; protein glycosylation.</text>
</comment>
<evidence type="ECO:0000256" key="15">
    <source>
        <dbReference type="ARBA" id="ARBA00048829"/>
    </source>
</evidence>
<keyword evidence="10" id="KW-0479">Metal-binding</keyword>
<keyword evidence="12 17" id="KW-1133">Transmembrane helix</keyword>
<organism evidence="19 20">
    <name type="scientific">Paratrimastix pyriformis</name>
    <dbReference type="NCBI Taxonomy" id="342808"/>
    <lineage>
        <taxon>Eukaryota</taxon>
        <taxon>Metamonada</taxon>
        <taxon>Preaxostyla</taxon>
        <taxon>Paratrimastigidae</taxon>
        <taxon>Paratrimastix</taxon>
    </lineage>
</organism>
<dbReference type="PANTHER" id="PTHR13872:SF1">
    <property type="entry name" value="DOLICHYL-DIPHOSPHOOLIGOSACCHARIDE--PROTEIN GLYCOSYLTRANSFERASE SUBUNIT STT3B"/>
    <property type="match status" value="1"/>
</dbReference>
<evidence type="ECO:0000313" key="19">
    <source>
        <dbReference type="EMBL" id="KAJ4458960.1"/>
    </source>
</evidence>
<dbReference type="PANTHER" id="PTHR13872">
    <property type="entry name" value="DOLICHYL-DIPHOSPHOOLIGOSACCHARIDE--PROTEIN GLYCOSYLTRANSFERASE SUBUNIT"/>
    <property type="match status" value="1"/>
</dbReference>
<feature type="transmembrane region" description="Helical" evidence="17">
    <location>
        <begin position="307"/>
        <end position="324"/>
    </location>
</feature>
<gene>
    <name evidence="19" type="ORF">PAPYR_5250</name>
</gene>
<evidence type="ECO:0000256" key="12">
    <source>
        <dbReference type="ARBA" id="ARBA00022989"/>
    </source>
</evidence>
<evidence type="ECO:0000256" key="11">
    <source>
        <dbReference type="ARBA" id="ARBA00022842"/>
    </source>
</evidence>
<keyword evidence="7" id="KW-0328">Glycosyltransferase</keyword>
<evidence type="ECO:0000256" key="9">
    <source>
        <dbReference type="ARBA" id="ARBA00022692"/>
    </source>
</evidence>
<evidence type="ECO:0000256" key="6">
    <source>
        <dbReference type="ARBA" id="ARBA00012605"/>
    </source>
</evidence>
<evidence type="ECO:0000256" key="2">
    <source>
        <dbReference type="ARBA" id="ARBA00001946"/>
    </source>
</evidence>
<evidence type="ECO:0000256" key="4">
    <source>
        <dbReference type="ARBA" id="ARBA00004922"/>
    </source>
</evidence>
<evidence type="ECO:0000256" key="8">
    <source>
        <dbReference type="ARBA" id="ARBA00022679"/>
    </source>
</evidence>
<comment type="catalytic activity">
    <reaction evidence="15">
        <text>a di-trans,poly-cis-dolichyl diphosphooligosaccharide + L-asparaginyl-[protein] = N(4)-(oligosaccharide-(1-&gt;4)-N-acetyl-beta-D-glucosaminyl-(1-&gt;4)-N-acetyl-beta-D-glucosaminyl)-L-asparaginyl-[protein] + a di-trans,poly-cis-dolichyl diphosphate + H(+)</text>
        <dbReference type="Rhea" id="RHEA:22980"/>
        <dbReference type="Rhea" id="RHEA-COMP:12804"/>
        <dbReference type="Rhea" id="RHEA-COMP:12805"/>
        <dbReference type="Rhea" id="RHEA-COMP:19506"/>
        <dbReference type="Rhea" id="RHEA-COMP:19509"/>
        <dbReference type="ChEBI" id="CHEBI:15378"/>
        <dbReference type="ChEBI" id="CHEBI:50347"/>
        <dbReference type="ChEBI" id="CHEBI:57497"/>
        <dbReference type="ChEBI" id="CHEBI:57570"/>
        <dbReference type="ChEBI" id="CHEBI:132529"/>
        <dbReference type="EC" id="2.4.99.18"/>
    </reaction>
</comment>
<name>A0ABQ8UN90_9EUKA</name>
<evidence type="ECO:0000256" key="3">
    <source>
        <dbReference type="ARBA" id="ARBA00004127"/>
    </source>
</evidence>
<keyword evidence="14" id="KW-0464">Manganese</keyword>
<sequence>MIRAAEIVQSPERIGFLHRENPTTSTFHRSSGTSRMTPSPLPAATSNLPASTATLLGTLSAASSAAATSTLPGDPTSPAGRLAAASHHHQLTMDFHDFFAQIRPQQASSGGGEIGAGGAAALAAAAYGEAIRVNPDPEQDAIGADGRKARQIIESVVDNVRKQKWLVRPCESLFPFKEMPRGLFEFIILAVLAVLAFLVRLFSVLRYESVIHEFDPYFNYRTTKFLVEQGIYNFHNWFDEMTWYPLGRIIGGTIYPGLMWSAGIMYKVLNFLAFPIDVRNCCVFISPLFASFTVIVTYLMTKEVRDKKAGLFAAAFVAIAPGYISRSVAGSFDNECISIFALLFVFYLWIKAVKTGSMFWAACTALAYFYMAAAWVGTSSSST</sequence>
<keyword evidence="20" id="KW-1185">Reference proteome</keyword>
<keyword evidence="8" id="KW-0808">Transferase</keyword>
<evidence type="ECO:0000256" key="5">
    <source>
        <dbReference type="ARBA" id="ARBA00010810"/>
    </source>
</evidence>
<dbReference type="InterPro" id="IPR003674">
    <property type="entry name" value="Oligo_trans_STT3"/>
</dbReference>
<evidence type="ECO:0000256" key="13">
    <source>
        <dbReference type="ARBA" id="ARBA00023136"/>
    </source>
</evidence>
<feature type="region of interest" description="Disordered" evidence="16">
    <location>
        <begin position="67"/>
        <end position="86"/>
    </location>
</feature>
<evidence type="ECO:0000256" key="16">
    <source>
        <dbReference type="SAM" id="MobiDB-lite"/>
    </source>
</evidence>
<comment type="subcellular location">
    <subcellularLocation>
        <location evidence="3">Endomembrane system</location>
        <topology evidence="3">Multi-pass membrane protein</topology>
    </subcellularLocation>
</comment>
<keyword evidence="9 17" id="KW-0812">Transmembrane</keyword>
<keyword evidence="11" id="KW-0460">Magnesium</keyword>
<proteinExistence type="inferred from homology"/>
<comment type="caution">
    <text evidence="19">The sequence shown here is derived from an EMBL/GenBank/DDBJ whole genome shotgun (WGS) entry which is preliminary data.</text>
</comment>
<dbReference type="EC" id="2.4.99.18" evidence="6"/>
<comment type="similarity">
    <text evidence="5">Belongs to the STT3 family.</text>
</comment>
<dbReference type="Pfam" id="PF02516">
    <property type="entry name" value="STT3"/>
    <property type="match status" value="1"/>
</dbReference>
<comment type="cofactor">
    <cofactor evidence="1">
        <name>Mn(2+)</name>
        <dbReference type="ChEBI" id="CHEBI:29035"/>
    </cofactor>
</comment>
<feature type="domain" description="Oligosaccharyl transferase STT3 N-terminal" evidence="18">
    <location>
        <begin position="184"/>
        <end position="377"/>
    </location>
</feature>
<feature type="region of interest" description="Disordered" evidence="16">
    <location>
        <begin position="18"/>
        <end position="47"/>
    </location>
</feature>
<evidence type="ECO:0000313" key="20">
    <source>
        <dbReference type="Proteomes" id="UP001141327"/>
    </source>
</evidence>
<dbReference type="EMBL" id="JAPMOS010000024">
    <property type="protein sequence ID" value="KAJ4458960.1"/>
    <property type="molecule type" value="Genomic_DNA"/>
</dbReference>
<evidence type="ECO:0000256" key="17">
    <source>
        <dbReference type="SAM" id="Phobius"/>
    </source>
</evidence>
<reference evidence="19" key="1">
    <citation type="journal article" date="2022" name="bioRxiv">
        <title>Genomics of Preaxostyla Flagellates Illuminates Evolutionary Transitions and the Path Towards Mitochondrial Loss.</title>
        <authorList>
            <person name="Novak L.V.F."/>
            <person name="Treitli S.C."/>
            <person name="Pyrih J."/>
            <person name="Halakuc P."/>
            <person name="Pipaliya S.V."/>
            <person name="Vacek V."/>
            <person name="Brzon O."/>
            <person name="Soukal P."/>
            <person name="Eme L."/>
            <person name="Dacks J.B."/>
            <person name="Karnkowska A."/>
            <person name="Elias M."/>
            <person name="Hampl V."/>
        </authorList>
    </citation>
    <scope>NUCLEOTIDE SEQUENCE</scope>
    <source>
        <strain evidence="19">RCP-MX</strain>
    </source>
</reference>
<comment type="cofactor">
    <cofactor evidence="2">
        <name>Mg(2+)</name>
        <dbReference type="ChEBI" id="CHEBI:18420"/>
    </cofactor>
</comment>
<evidence type="ECO:0000259" key="18">
    <source>
        <dbReference type="Pfam" id="PF02516"/>
    </source>
</evidence>
<evidence type="ECO:0000256" key="10">
    <source>
        <dbReference type="ARBA" id="ARBA00022723"/>
    </source>
</evidence>
<protein>
    <recommendedName>
        <fullName evidence="6">dolichyl-diphosphooligosaccharide--protein glycotransferase</fullName>
        <ecNumber evidence="6">2.4.99.18</ecNumber>
    </recommendedName>
</protein>
<accession>A0ABQ8UN90</accession>
<keyword evidence="13 17" id="KW-0472">Membrane</keyword>
<feature type="transmembrane region" description="Helical" evidence="17">
    <location>
        <begin position="281"/>
        <end position="301"/>
    </location>
</feature>
<feature type="transmembrane region" description="Helical" evidence="17">
    <location>
        <begin position="336"/>
        <end position="352"/>
    </location>
</feature>